<feature type="domain" description="Bacteriophage tail tape measure N-terminal" evidence="3">
    <location>
        <begin position="332"/>
        <end position="531"/>
    </location>
</feature>
<dbReference type="EMBL" id="LR134117">
    <property type="protein sequence ID" value="VDZ56725.1"/>
    <property type="molecule type" value="Genomic_DNA"/>
</dbReference>
<reference evidence="5 6" key="1">
    <citation type="submission" date="2018-12" db="EMBL/GenBank/DDBJ databases">
        <authorList>
            <consortium name="Pathogen Informatics"/>
        </authorList>
    </citation>
    <scope>NUCLEOTIDE SEQUENCE [LARGE SCALE GENOMIC DNA]</scope>
    <source>
        <strain evidence="5 6">NCTC11214</strain>
    </source>
</reference>
<organism evidence="5 6">
    <name type="scientific">Serratia odorifera</name>
    <dbReference type="NCBI Taxonomy" id="618"/>
    <lineage>
        <taxon>Bacteria</taxon>
        <taxon>Pseudomonadati</taxon>
        <taxon>Pseudomonadota</taxon>
        <taxon>Gammaproteobacteria</taxon>
        <taxon>Enterobacterales</taxon>
        <taxon>Yersiniaceae</taxon>
        <taxon>Serratia</taxon>
    </lineage>
</organism>
<name>A0A3S5D798_SEROD</name>
<dbReference type="InterPro" id="IPR043680">
    <property type="entry name" value="GpH_LAMBDA"/>
</dbReference>
<dbReference type="Proteomes" id="UP000281391">
    <property type="component" value="Chromosome"/>
</dbReference>
<dbReference type="KEGG" id="sof:NCTC11214_02202"/>
<evidence type="ECO:0000313" key="5">
    <source>
        <dbReference type="EMBL" id="VDZ56725.1"/>
    </source>
</evidence>
<keyword evidence="1" id="KW-0175">Coiled coil</keyword>
<evidence type="ECO:0000259" key="4">
    <source>
        <dbReference type="Pfam" id="PF09718"/>
    </source>
</evidence>
<dbReference type="NCBIfam" id="TIGR01541">
    <property type="entry name" value="tape_meas_lam_C"/>
    <property type="match status" value="1"/>
</dbReference>
<dbReference type="InterPro" id="IPR009628">
    <property type="entry name" value="Phage_tape_measure_N"/>
</dbReference>
<evidence type="ECO:0000256" key="1">
    <source>
        <dbReference type="SAM" id="Coils"/>
    </source>
</evidence>
<evidence type="ECO:0000259" key="3">
    <source>
        <dbReference type="Pfam" id="PF06791"/>
    </source>
</evidence>
<dbReference type="Pfam" id="PF09718">
    <property type="entry name" value="Tape_meas_lam_C"/>
    <property type="match status" value="1"/>
</dbReference>
<dbReference type="Pfam" id="PF06791">
    <property type="entry name" value="TMP_2"/>
    <property type="match status" value="1"/>
</dbReference>
<feature type="domain" description="Bacteriophage tail tape measure C-terminal" evidence="4">
    <location>
        <begin position="906"/>
        <end position="980"/>
    </location>
</feature>
<protein>
    <submittedName>
        <fullName evidence="5">Phage-related minor tail protein</fullName>
    </submittedName>
</protein>
<dbReference type="InterPro" id="IPR006431">
    <property type="entry name" value="Phage_tape_meas_C"/>
</dbReference>
<feature type="region of interest" description="Disordered" evidence="2">
    <location>
        <begin position="720"/>
        <end position="746"/>
    </location>
</feature>
<evidence type="ECO:0000256" key="2">
    <source>
        <dbReference type="SAM" id="MobiDB-lite"/>
    </source>
</evidence>
<feature type="coiled-coil region" evidence="1">
    <location>
        <begin position="228"/>
        <end position="279"/>
    </location>
</feature>
<dbReference type="HAMAP" id="MF_04138">
    <property type="entry name" value="TMP_LAMBDA"/>
    <property type="match status" value="1"/>
</dbReference>
<sequence>MAEQIADLVVNLDANTVSFQEQMGRVERQLLESSRKADVSTERMRRLAERQAATISGIAENSAGATTKMQASQAIAVDGMKGKWSEASRAVDETHQRIAELSARLCEEQQQSQVTGDAQDRLTASFFRQIDAIRGTENSLQELRVIQEQIRVARAAGNITQGDYLSLVTETVTKERALSQAEREVTQTKNAFLQKLRDQNALFRSSASESAAYRASQLGISQEAAPLIESLRQQEAATRREADQKRAAAIAARGLKAALAEQEAAERAATREAGRAQRQRENYLSTLREQVELQGKTNAQIQEYKAAQLGISQQAAPLIAKIREQESAWKGGTISAGQYRMAMRQLPMQITDITTSLASGAPVWLVAIQQGGQIKDSFGGAGNALKAMLSLLTPARLLIGGTAAVMGLLAYDAYDSSKRIADLNRELVRTNGVSGLTKQGLQDLVYQGTAAGRSFTSVTDSLKALIAAGATSGTNFSQISQAIAAYAKESGEGLDVLAGKFTAIAKDPSQGILALNESLHFLTAEQYANIRSLEEQGRQMDAVKLASDLAAEAMHGTAVKMKAELSSVESYMRTLKDMAGGMWDAITGVFRDKTAGEATAELQSRAASIQRQIANSERTGYNQRNGKLQAWREELDLLNAQLDAMNLRSGAEKGIQTVGQQQKENEQERLRLAQQQDALATTLQTKEEKRAKLIRQTNEAFNNGIIKTAAERDKQIQRINEQFKDPKSPKAPQYRTPAGDRAADSSQSDLLALQSQLEVLRQHTGLNDTISQQRKDLWKAQAQFTVLEEAASKRQLSAQEKSLLSSKDKVLALAEQKAALGDQIAQQERLNKLQDASTKYVTQMAEKQQALQRSAGLGDRAGQRESTFAQLSQGWLNQGGSLDDAGYKRQLQAAKDYYAAEDRLRGDWMAGASSAWSNYQDQAADTAGMTKSLFTGAFSGMEDALTSFVTTGKAGFRSFTVSILSDLAKIALRMAMSQGLQSLFGAFSGGAGNNPGSVPMFANAKGGAYSSPSLSAYSGQVVNQPTFFAFAKGAGVMGEAGYEGILPLKRGPDGRLGVSAYNTAAAGPTGAAPQVNITIDSNGQASQQQTAPGLESFGADIGNYVAKKYRELRDKDLSQNGVLNRAIRGGRG</sequence>
<dbReference type="RefSeq" id="WP_004957961.1">
    <property type="nucleotide sequence ID" value="NZ_LR134117.1"/>
</dbReference>
<dbReference type="AlphaFoldDB" id="A0A3S5D798"/>
<evidence type="ECO:0000313" key="6">
    <source>
        <dbReference type="Proteomes" id="UP000281391"/>
    </source>
</evidence>
<feature type="coiled-coil region" evidence="1">
    <location>
        <begin position="599"/>
        <end position="678"/>
    </location>
</feature>
<proteinExistence type="inferred from homology"/>
<accession>A0A3S5D798</accession>
<gene>
    <name evidence="5" type="ORF">NCTC11214_02202</name>
</gene>